<comment type="pathway">
    <text evidence="1">Sulfur metabolism; glutathione biosynthesis; glutathione from L-cysteine and L-glutamate: step 1/2.</text>
</comment>
<dbReference type="SUPFAM" id="SSF51430">
    <property type="entry name" value="NAD(P)-linked oxidoreductase"/>
    <property type="match status" value="1"/>
</dbReference>
<evidence type="ECO:0000256" key="5">
    <source>
        <dbReference type="ARBA" id="ARBA00030406"/>
    </source>
</evidence>
<dbReference type="Proteomes" id="UP000807716">
    <property type="component" value="Unassembled WGS sequence"/>
</dbReference>
<sequence length="258" mass="28227">MTALTSAVESTNGRHLNGIKDLANGHTPTAEAIAQQEFSHLTLYTGNTMRTGTTGMTNSQLQKSNQELLSALEDTLLHSMNTAHVKGNAITIRDETSVGSLEEERSKYEITAKLFYLPSSTDEPLSVQVIDVAIQDVNTVLGTSKIDHFILSLPKQVFDENGTDEEELREFDEELERSVLPVWSHLSALRQSGQIGRLGVAEFSKQQLELLRAKAIAMGGAAPEINQVNLADCCVLPKDLVEYAKQEGIELLTHGDAH</sequence>
<dbReference type="GO" id="GO:0017109">
    <property type="term" value="C:glutamate-cysteine ligase complex"/>
    <property type="evidence" value="ECO:0007669"/>
    <property type="project" value="TreeGrafter"/>
</dbReference>
<dbReference type="PANTHER" id="PTHR13295">
    <property type="entry name" value="GLUTAMATE CYSTEINE LIGASE REGULATORY SUBUNIT"/>
    <property type="match status" value="1"/>
</dbReference>
<evidence type="ECO:0000256" key="6">
    <source>
        <dbReference type="ARBA" id="ARBA00031154"/>
    </source>
</evidence>
<accession>A0A9P6Q0U7</accession>
<evidence type="ECO:0000256" key="3">
    <source>
        <dbReference type="ARBA" id="ARBA00011532"/>
    </source>
</evidence>
<evidence type="ECO:0000256" key="8">
    <source>
        <dbReference type="ARBA" id="ARBA00032926"/>
    </source>
</evidence>
<protein>
    <recommendedName>
        <fullName evidence="7">GCS light chain</fullName>
    </recommendedName>
    <alternativeName>
        <fullName evidence="5">Gamma-ECS regulatory subunit</fullName>
    </alternativeName>
    <alternativeName>
        <fullName evidence="8">Gamma-glutamylcysteine synthetase regulatory subunit</fullName>
    </alternativeName>
    <alternativeName>
        <fullName evidence="6">Glutamate--cysteine ligase modifier subunit</fullName>
    </alternativeName>
</protein>
<organism evidence="10 11">
    <name type="scientific">Actinomortierella ambigua</name>
    <dbReference type="NCBI Taxonomy" id="1343610"/>
    <lineage>
        <taxon>Eukaryota</taxon>
        <taxon>Fungi</taxon>
        <taxon>Fungi incertae sedis</taxon>
        <taxon>Mucoromycota</taxon>
        <taxon>Mortierellomycotina</taxon>
        <taxon>Mortierellomycetes</taxon>
        <taxon>Mortierellales</taxon>
        <taxon>Mortierellaceae</taxon>
        <taxon>Actinomortierella</taxon>
    </lineage>
</organism>
<comment type="subunit">
    <text evidence="3">Heterodimer of a catalytic heavy chain and a regulatory light chain.</text>
</comment>
<evidence type="ECO:0000256" key="2">
    <source>
        <dbReference type="ARBA" id="ARBA00008612"/>
    </source>
</evidence>
<dbReference type="OrthoDB" id="5596051at2759"/>
<evidence type="ECO:0000256" key="4">
    <source>
        <dbReference type="ARBA" id="ARBA00022684"/>
    </source>
</evidence>
<dbReference type="GO" id="GO:0006750">
    <property type="term" value="P:glutathione biosynthetic process"/>
    <property type="evidence" value="ECO:0007669"/>
    <property type="project" value="UniProtKB-KW"/>
</dbReference>
<dbReference type="GO" id="GO:0030234">
    <property type="term" value="F:enzyme regulator activity"/>
    <property type="evidence" value="ECO:0007669"/>
    <property type="project" value="TreeGrafter"/>
</dbReference>
<name>A0A9P6Q0U7_9FUNG</name>
<comment type="caution">
    <text evidence="10">The sequence shown here is derived from an EMBL/GenBank/DDBJ whole genome shotgun (WGS) entry which is preliminary data.</text>
</comment>
<evidence type="ECO:0000313" key="10">
    <source>
        <dbReference type="EMBL" id="KAG0256543.1"/>
    </source>
</evidence>
<gene>
    <name evidence="10" type="ORF">DFQ27_005684</name>
</gene>
<dbReference type="InterPro" id="IPR032963">
    <property type="entry name" value="Gclm"/>
</dbReference>
<dbReference type="GO" id="GO:0035226">
    <property type="term" value="F:glutamate-cysteine ligase catalytic subunit binding"/>
    <property type="evidence" value="ECO:0007669"/>
    <property type="project" value="InterPro"/>
</dbReference>
<dbReference type="PANTHER" id="PTHR13295:SF4">
    <property type="entry name" value="GLUTAMATE--CYSTEINE LIGASE REGULATORY SUBUNIT"/>
    <property type="match status" value="1"/>
</dbReference>
<feature type="non-terminal residue" evidence="10">
    <location>
        <position position="258"/>
    </location>
</feature>
<proteinExistence type="inferred from homology"/>
<keyword evidence="4" id="KW-0317">Glutathione biosynthesis</keyword>
<dbReference type="Gene3D" id="3.20.20.100">
    <property type="entry name" value="NADP-dependent oxidoreductase domain"/>
    <property type="match status" value="1"/>
</dbReference>
<evidence type="ECO:0000313" key="11">
    <source>
        <dbReference type="Proteomes" id="UP000807716"/>
    </source>
</evidence>
<dbReference type="InterPro" id="IPR023210">
    <property type="entry name" value="NADP_OxRdtase_dom"/>
</dbReference>
<dbReference type="AlphaFoldDB" id="A0A9P6Q0U7"/>
<evidence type="ECO:0000256" key="7">
    <source>
        <dbReference type="ARBA" id="ARBA00031732"/>
    </source>
</evidence>
<evidence type="ECO:0000259" key="9">
    <source>
        <dbReference type="Pfam" id="PF00248"/>
    </source>
</evidence>
<dbReference type="InterPro" id="IPR036812">
    <property type="entry name" value="NAD(P)_OxRdtase_dom_sf"/>
</dbReference>
<evidence type="ECO:0000256" key="1">
    <source>
        <dbReference type="ARBA" id="ARBA00005006"/>
    </source>
</evidence>
<dbReference type="Pfam" id="PF00248">
    <property type="entry name" value="Aldo_ket_red"/>
    <property type="match status" value="1"/>
</dbReference>
<comment type="similarity">
    <text evidence="2">Belongs to the aldo/keto reductase family. Glutamate--cysteine ligase light chain subfamily.</text>
</comment>
<feature type="domain" description="NADP-dependent oxidoreductase" evidence="9">
    <location>
        <begin position="101"/>
        <end position="253"/>
    </location>
</feature>
<reference evidence="10" key="1">
    <citation type="journal article" date="2020" name="Fungal Divers.">
        <title>Resolving the Mortierellaceae phylogeny through synthesis of multi-gene phylogenetics and phylogenomics.</title>
        <authorList>
            <person name="Vandepol N."/>
            <person name="Liber J."/>
            <person name="Desiro A."/>
            <person name="Na H."/>
            <person name="Kennedy M."/>
            <person name="Barry K."/>
            <person name="Grigoriev I.V."/>
            <person name="Miller A.N."/>
            <person name="O'Donnell K."/>
            <person name="Stajich J.E."/>
            <person name="Bonito G."/>
        </authorList>
    </citation>
    <scope>NUCLEOTIDE SEQUENCE</scope>
    <source>
        <strain evidence="10">BC1065</strain>
    </source>
</reference>
<keyword evidence="11" id="KW-1185">Reference proteome</keyword>
<dbReference type="EMBL" id="JAAAJB010000406">
    <property type="protein sequence ID" value="KAG0256543.1"/>
    <property type="molecule type" value="Genomic_DNA"/>
</dbReference>